<name>A0A179UU10_BLAGS</name>
<evidence type="ECO:0000313" key="2">
    <source>
        <dbReference type="Proteomes" id="UP000002038"/>
    </source>
</evidence>
<keyword evidence="2" id="KW-1185">Reference proteome</keyword>
<evidence type="ECO:0000313" key="1">
    <source>
        <dbReference type="EMBL" id="OAT10557.1"/>
    </source>
</evidence>
<dbReference type="OrthoDB" id="10535932at2759"/>
<dbReference type="VEuPathDB" id="FungiDB:BDBG_06381"/>
<dbReference type="EMBL" id="GG657460">
    <property type="protein sequence ID" value="OAT10557.1"/>
    <property type="molecule type" value="Genomic_DNA"/>
</dbReference>
<dbReference type="Proteomes" id="UP000002038">
    <property type="component" value="Unassembled WGS sequence"/>
</dbReference>
<dbReference type="AlphaFoldDB" id="A0A179UU10"/>
<accession>A0A179UU10</accession>
<organism evidence="1 2">
    <name type="scientific">Blastomyces gilchristii (strain SLH14081)</name>
    <name type="common">Blastomyces dermatitidis</name>
    <dbReference type="NCBI Taxonomy" id="559298"/>
    <lineage>
        <taxon>Eukaryota</taxon>
        <taxon>Fungi</taxon>
        <taxon>Dikarya</taxon>
        <taxon>Ascomycota</taxon>
        <taxon>Pezizomycotina</taxon>
        <taxon>Eurotiomycetes</taxon>
        <taxon>Eurotiomycetidae</taxon>
        <taxon>Onygenales</taxon>
        <taxon>Ajellomycetaceae</taxon>
        <taxon>Blastomyces</taxon>
    </lineage>
</organism>
<protein>
    <submittedName>
        <fullName evidence="1">Uncharacterized protein</fullName>
    </submittedName>
</protein>
<dbReference type="GeneID" id="8503571"/>
<dbReference type="KEGG" id="bgh:BDBG_06381"/>
<proteinExistence type="predicted"/>
<dbReference type="RefSeq" id="XP_031579393.1">
    <property type="nucleotide sequence ID" value="XM_031722587.1"/>
</dbReference>
<reference evidence="2" key="1">
    <citation type="journal article" date="2015" name="PLoS Genet.">
        <title>The dynamic genome and transcriptome of the human fungal pathogen Blastomyces and close relative Emmonsia.</title>
        <authorList>
            <person name="Munoz J.F."/>
            <person name="Gauthier G.M."/>
            <person name="Desjardins C.A."/>
            <person name="Gallo J.E."/>
            <person name="Holder J."/>
            <person name="Sullivan T.D."/>
            <person name="Marty A.J."/>
            <person name="Carmen J.C."/>
            <person name="Chen Z."/>
            <person name="Ding L."/>
            <person name="Gujja S."/>
            <person name="Magrini V."/>
            <person name="Misas E."/>
            <person name="Mitreva M."/>
            <person name="Priest M."/>
            <person name="Saif S."/>
            <person name="Whiston E.A."/>
            <person name="Young S."/>
            <person name="Zeng Q."/>
            <person name="Goldman W.E."/>
            <person name="Mardis E.R."/>
            <person name="Taylor J.W."/>
            <person name="McEwen J.G."/>
            <person name="Clay O.K."/>
            <person name="Klein B.S."/>
            <person name="Cuomo C.A."/>
        </authorList>
    </citation>
    <scope>NUCLEOTIDE SEQUENCE [LARGE SCALE GENOMIC DNA]</scope>
    <source>
        <strain evidence="2">SLH14081</strain>
    </source>
</reference>
<gene>
    <name evidence="1" type="ORF">BDBG_06381</name>
</gene>
<sequence>MKMGKRGRFKMQSAGRVAKYGGNPEPVCIPHREYHLSPEVIQEEEALRREPQYLPFFRNRNDSNHLSSPGTFSFSSLPWAHIIRAPVTSTCCGALVSTDDSNYGAIRFNPSTLGIVFEVEEGNFSLLDEGVVVLMPLRSLADEWSWDRPRRNLVSVAAKRRHSRY</sequence>